<feature type="region of interest" description="Disordered" evidence="1">
    <location>
        <begin position="1"/>
        <end position="49"/>
    </location>
</feature>
<dbReference type="EMBL" id="AWQX01000194">
    <property type="protein sequence ID" value="EST28451.1"/>
    <property type="molecule type" value="Genomic_DNA"/>
</dbReference>
<accession>V6KAJ7</accession>
<dbReference type="HOGENOM" id="CLU_072070_1_0_11"/>
<dbReference type="Gene3D" id="2.30.110.10">
    <property type="entry name" value="Electron Transport, Fmn-binding Protein, Chain A"/>
    <property type="match status" value="1"/>
</dbReference>
<dbReference type="OrthoDB" id="9790331at2"/>
<dbReference type="AlphaFoldDB" id="V6KAJ7"/>
<dbReference type="STRING" id="1352936.M878_22520"/>
<evidence type="ECO:0000313" key="3">
    <source>
        <dbReference type="EMBL" id="EST28451.1"/>
    </source>
</evidence>
<organism evidence="3 4">
    <name type="scientific">Streptomyces roseochromogenus subsp. oscitans DS 12.976</name>
    <dbReference type="NCBI Taxonomy" id="1352936"/>
    <lineage>
        <taxon>Bacteria</taxon>
        <taxon>Bacillati</taxon>
        <taxon>Actinomycetota</taxon>
        <taxon>Actinomycetes</taxon>
        <taxon>Kitasatosporales</taxon>
        <taxon>Streptomycetaceae</taxon>
        <taxon>Streptomyces</taxon>
    </lineage>
</organism>
<evidence type="ECO:0000313" key="4">
    <source>
        <dbReference type="Proteomes" id="UP000017984"/>
    </source>
</evidence>
<dbReference type="SUPFAM" id="SSF50475">
    <property type="entry name" value="FMN-binding split barrel"/>
    <property type="match status" value="1"/>
</dbReference>
<dbReference type="Pfam" id="PF01243">
    <property type="entry name" value="PNPOx_N"/>
    <property type="match status" value="1"/>
</dbReference>
<proteinExistence type="predicted"/>
<feature type="domain" description="Pyridoxamine 5'-phosphate oxidase N-terminal" evidence="2">
    <location>
        <begin position="78"/>
        <end position="189"/>
    </location>
</feature>
<reference evidence="3 4" key="1">
    <citation type="journal article" date="2014" name="Genome Announc.">
        <title>Draft Genome Sequence of Streptomyces roseochromogenes subsp. oscitans DS 12.976, Producer of the Aminocoumarin Antibiotic Clorobiocin.</title>
        <authorList>
            <person name="Ruckert C."/>
            <person name="Kalinowski J."/>
            <person name="Heide L."/>
            <person name="Apel A.K."/>
        </authorList>
    </citation>
    <scope>NUCLEOTIDE SEQUENCE [LARGE SCALE GENOMIC DNA]</scope>
    <source>
        <strain evidence="3 4">DS 12.976</strain>
    </source>
</reference>
<keyword evidence="4" id="KW-1185">Reference proteome</keyword>
<name>V6KAJ7_STRRC</name>
<dbReference type="PANTHER" id="PTHR42815">
    <property type="entry name" value="FAD-BINDING, PUTATIVE (AFU_ORTHOLOGUE AFUA_6G07600)-RELATED"/>
    <property type="match status" value="1"/>
</dbReference>
<dbReference type="PATRIC" id="fig|1352936.5.peg.4703"/>
<protein>
    <recommendedName>
        <fullName evidence="2">Pyridoxamine 5'-phosphate oxidase N-terminal domain-containing protein</fullName>
    </recommendedName>
</protein>
<dbReference type="RefSeq" id="WP_023548881.1">
    <property type="nucleotide sequence ID" value="NZ_CM002285.1"/>
</dbReference>
<evidence type="ECO:0000259" key="2">
    <source>
        <dbReference type="Pfam" id="PF01243"/>
    </source>
</evidence>
<dbReference type="InterPro" id="IPR012349">
    <property type="entry name" value="Split_barrel_FMN-bd"/>
</dbReference>
<dbReference type="PANTHER" id="PTHR42815:SF2">
    <property type="entry name" value="FAD-BINDING, PUTATIVE (AFU_ORTHOLOGUE AFUA_6G07600)-RELATED"/>
    <property type="match status" value="1"/>
</dbReference>
<dbReference type="Proteomes" id="UP000017984">
    <property type="component" value="Chromosome"/>
</dbReference>
<evidence type="ECO:0000256" key="1">
    <source>
        <dbReference type="SAM" id="MobiDB-lite"/>
    </source>
</evidence>
<sequence length="243" mass="26829">MSADPSVSSRIQRPLSEADSTAATRLGAKRDDGLPAPAGARPADDFYHDGSRQLQRRLGTERLAQHIARHYVHDSLADEHIGWIRSADAVFLATTDPHGRPECSYKGGLPGFVRVPDPRTLEIPSYDGNGMFRSFGNALACPNVGLLFLFPEHRAKLRVNGVCEVLTDTADVAAHIGADAVLRVTVREVFENCPRYLHDRSTGERSADCPRTDYIPPDPDWKLKPEYDGIVSRRETSLVRDGE</sequence>
<gene>
    <name evidence="3" type="ORF">M878_22520</name>
</gene>
<feature type="compositionally biased region" description="Polar residues" evidence="1">
    <location>
        <begin position="1"/>
        <end position="11"/>
    </location>
</feature>
<comment type="caution">
    <text evidence="3">The sequence shown here is derived from an EMBL/GenBank/DDBJ whole genome shotgun (WGS) entry which is preliminary data.</text>
</comment>
<dbReference type="InterPro" id="IPR011576">
    <property type="entry name" value="Pyridox_Oxase_N"/>
</dbReference>